<comment type="similarity">
    <text evidence="4 13">Belongs to the copper/topaquinone oxidase family.</text>
</comment>
<dbReference type="InterPro" id="IPR000269">
    <property type="entry name" value="Cu_amine_oxidase"/>
</dbReference>
<comment type="PTM">
    <text evidence="12 13">Topaquinone (TPQ) is generated by copper-dependent autoxidation of a specific tyrosyl residue.</text>
</comment>
<evidence type="ECO:0000256" key="11">
    <source>
        <dbReference type="PIRSR" id="PIRSR600269-50"/>
    </source>
</evidence>
<feature type="domain" description="Copper amine oxidase N3-terminal" evidence="16">
    <location>
        <begin position="130"/>
        <end position="216"/>
    </location>
</feature>
<dbReference type="InterPro" id="IPR015800">
    <property type="entry name" value="Cu_amine_oxidase_N2"/>
</dbReference>
<protein>
    <recommendedName>
        <fullName evidence="13">Amine oxidase</fullName>
        <ecNumber evidence="13">1.4.3.-</ecNumber>
    </recommendedName>
</protein>
<dbReference type="InterPro" id="IPR049948">
    <property type="entry name" value="Cu_Am_ox_TPQ-bd"/>
</dbReference>
<dbReference type="InterPro" id="IPR015798">
    <property type="entry name" value="Cu_amine_oxidase_C"/>
</dbReference>
<dbReference type="Proteomes" id="UP000613740">
    <property type="component" value="Unassembled WGS sequence"/>
</dbReference>
<feature type="active site" description="Proton acceptor" evidence="11">
    <location>
        <position position="328"/>
    </location>
</feature>
<dbReference type="AlphaFoldDB" id="A0A835T3W8"/>
<evidence type="ECO:0000256" key="13">
    <source>
        <dbReference type="RuleBase" id="RU000672"/>
    </source>
</evidence>
<keyword evidence="10" id="KW-0464">Manganese</keyword>
<dbReference type="GO" id="GO:0008131">
    <property type="term" value="F:primary methylamine oxidase activity"/>
    <property type="evidence" value="ECO:0007669"/>
    <property type="project" value="InterPro"/>
</dbReference>
<evidence type="ECO:0000256" key="6">
    <source>
        <dbReference type="ARBA" id="ARBA00022723"/>
    </source>
</evidence>
<accession>A0A835T3W8</accession>
<keyword evidence="18" id="KW-1185">Reference proteome</keyword>
<comment type="cofactor">
    <cofactor evidence="3">
        <name>Zn(2+)</name>
        <dbReference type="ChEBI" id="CHEBI:29105"/>
    </cofactor>
</comment>
<dbReference type="EMBL" id="JAEHOD010000044">
    <property type="protein sequence ID" value="KAG2438308.1"/>
    <property type="molecule type" value="Genomic_DNA"/>
</dbReference>
<dbReference type="PROSITE" id="PS01164">
    <property type="entry name" value="COPPER_AMINE_OXID_1"/>
    <property type="match status" value="1"/>
</dbReference>
<dbReference type="GO" id="GO:0005507">
    <property type="term" value="F:copper ion binding"/>
    <property type="evidence" value="ECO:0007669"/>
    <property type="project" value="InterPro"/>
</dbReference>
<dbReference type="Gene3D" id="2.70.98.20">
    <property type="entry name" value="Copper amine oxidase, catalytic domain"/>
    <property type="match status" value="1"/>
</dbReference>
<evidence type="ECO:0000256" key="1">
    <source>
        <dbReference type="ARBA" id="ARBA00001935"/>
    </source>
</evidence>
<evidence type="ECO:0000313" key="18">
    <source>
        <dbReference type="Proteomes" id="UP000613740"/>
    </source>
</evidence>
<comment type="cofactor">
    <cofactor evidence="2">
        <name>Mn(2+)</name>
        <dbReference type="ChEBI" id="CHEBI:29035"/>
    </cofactor>
</comment>
<reference evidence="17" key="1">
    <citation type="journal article" date="2020" name="bioRxiv">
        <title>Comparative genomics of Chlamydomonas.</title>
        <authorList>
            <person name="Craig R.J."/>
            <person name="Hasan A.R."/>
            <person name="Ness R.W."/>
            <person name="Keightley P.D."/>
        </authorList>
    </citation>
    <scope>NUCLEOTIDE SEQUENCE</scope>
    <source>
        <strain evidence="17">CCAP 11/173</strain>
    </source>
</reference>
<evidence type="ECO:0000313" key="17">
    <source>
        <dbReference type="EMBL" id="KAG2438308.1"/>
    </source>
</evidence>
<dbReference type="InterPro" id="IPR036460">
    <property type="entry name" value="Cu_amine_oxidase_C_sf"/>
</dbReference>
<feature type="domain" description="Copper amine oxidase catalytic" evidence="14">
    <location>
        <begin position="250"/>
        <end position="667"/>
    </location>
</feature>
<dbReference type="SMR" id="A0A835T3W8"/>
<evidence type="ECO:0000259" key="15">
    <source>
        <dbReference type="Pfam" id="PF02727"/>
    </source>
</evidence>
<dbReference type="GO" id="GO:0009308">
    <property type="term" value="P:amine metabolic process"/>
    <property type="evidence" value="ECO:0007669"/>
    <property type="project" value="UniProtKB-UniRule"/>
</dbReference>
<sequence length="707" mass="77091">MKSFAGHPLDPLSADEIRQAAAACRAYAEENGIGNLRFNVISLQEPPKKQLVEYLKAAAAAAAATAADQPPPPPPAPLPRHAFVILQLPGLCGVVEAEVELQAGMQEPGATAVLSWKTVEGVAALASPDDCLEAEALCKADPEVQRLLRERYGITDLDALCCDPWSIHASPVGERAIQCFLYVKTCPEDNAYAHPLDMTPVVGLDSGRVLRIDLPYKCPPGPGEGITWNRENNNYHTALQTELRADMKPLNITQPQGPSFQVAGHHVTWHNWSFQLGFNYREGVVLHDVRYKYGGGVAAPVMHRVSLVEMAVPYADPREPYVRKCAFDVGDYGLGYCTFPLTLGCDCLGHIHYFDATLANSKGEPVTIPKAICMHEEDTGLLYKHVDYRTGHAESRRGRRLVVSLVATVVNYEYAFYWYLYMDGSLGLDIKLTGELSTNMLSPGEDPNAPEYGTLVGPGVNAQHHQHMFCARLDPAVGDEDGGRGVVVKEQDVETLPWDGLTNPYGNGFRTVETALTSVHAAQRCIAPERGRIWKFVNPQLLNPVSRQPVAYKLVPAAHPPLAALPGSLIARKGHFATKQLWVTPHSDQQVWVRNWPAGDYVFGAKECTGLALWTREDAPLLGSDPVVWYSFGVTHVVRPEDFPIMPVEVCGFMLKPAGFFPRNPCLDLPYDKNAASVDNHHNHSNGTNGSSANGNGNGCCNGNGGA</sequence>
<keyword evidence="8 13" id="KW-0560">Oxidoreductase</keyword>
<evidence type="ECO:0000256" key="5">
    <source>
        <dbReference type="ARBA" id="ARBA00011738"/>
    </source>
</evidence>
<dbReference type="GO" id="GO:0048038">
    <property type="term" value="F:quinone binding"/>
    <property type="evidence" value="ECO:0007669"/>
    <property type="project" value="InterPro"/>
</dbReference>
<dbReference type="InterPro" id="IPR015802">
    <property type="entry name" value="Cu_amine_oxidase_N3"/>
</dbReference>
<dbReference type="PANTHER" id="PTHR10638">
    <property type="entry name" value="COPPER AMINE OXIDASE"/>
    <property type="match status" value="1"/>
</dbReference>
<proteinExistence type="inferred from homology"/>
<evidence type="ECO:0000256" key="8">
    <source>
        <dbReference type="ARBA" id="ARBA00023002"/>
    </source>
</evidence>
<evidence type="ECO:0000256" key="2">
    <source>
        <dbReference type="ARBA" id="ARBA00001936"/>
    </source>
</evidence>
<evidence type="ECO:0000256" key="10">
    <source>
        <dbReference type="ARBA" id="ARBA00023211"/>
    </source>
</evidence>
<dbReference type="SUPFAM" id="SSF54416">
    <property type="entry name" value="Amine oxidase N-terminal region"/>
    <property type="match status" value="2"/>
</dbReference>
<feature type="modified residue" description="2',4',5'-topaquinone" evidence="12">
    <location>
        <position position="412"/>
    </location>
</feature>
<dbReference type="OrthoDB" id="5379943at2759"/>
<evidence type="ECO:0000256" key="12">
    <source>
        <dbReference type="PIRSR" id="PIRSR600269-51"/>
    </source>
</evidence>
<dbReference type="InterPro" id="IPR016182">
    <property type="entry name" value="Cu_amine_oxidase_N-reg"/>
</dbReference>
<evidence type="ECO:0000256" key="3">
    <source>
        <dbReference type="ARBA" id="ARBA00001947"/>
    </source>
</evidence>
<dbReference type="Pfam" id="PF02728">
    <property type="entry name" value="Cu_amine_oxidN3"/>
    <property type="match status" value="1"/>
</dbReference>
<dbReference type="SUPFAM" id="SSF49998">
    <property type="entry name" value="Amine oxidase catalytic domain"/>
    <property type="match status" value="1"/>
</dbReference>
<dbReference type="PANTHER" id="PTHR10638:SF86">
    <property type="entry name" value="COPPER AMINE OXIDASE 1-RELATED"/>
    <property type="match status" value="1"/>
</dbReference>
<keyword evidence="6 13" id="KW-0479">Metal-binding</keyword>
<dbReference type="Gene3D" id="3.10.450.40">
    <property type="match status" value="2"/>
</dbReference>
<evidence type="ECO:0000256" key="9">
    <source>
        <dbReference type="ARBA" id="ARBA00023008"/>
    </source>
</evidence>
<comment type="subunit">
    <text evidence="5">Homodimer.</text>
</comment>
<comment type="cofactor">
    <cofactor evidence="1">
        <name>Cu cation</name>
        <dbReference type="ChEBI" id="CHEBI:23378"/>
    </cofactor>
</comment>
<comment type="caution">
    <text evidence="17">The sequence shown here is derived from an EMBL/GenBank/DDBJ whole genome shotgun (WGS) entry which is preliminary data.</text>
</comment>
<keyword evidence="9 13" id="KW-0186">Copper</keyword>
<dbReference type="Pfam" id="PF01179">
    <property type="entry name" value="Cu_amine_oxid"/>
    <property type="match status" value="1"/>
</dbReference>
<evidence type="ECO:0000256" key="7">
    <source>
        <dbReference type="ARBA" id="ARBA00022772"/>
    </source>
</evidence>
<name>A0A835T3W8_9CHLO</name>
<dbReference type="Pfam" id="PF02727">
    <property type="entry name" value="Cu_amine_oxidN2"/>
    <property type="match status" value="1"/>
</dbReference>
<feature type="domain" description="Copper amine oxidase N2-terminal" evidence="15">
    <location>
        <begin position="7"/>
        <end position="67"/>
    </location>
</feature>
<comment type="cofactor">
    <cofactor evidence="13">
        <name>Cu cation</name>
        <dbReference type="ChEBI" id="CHEBI:23378"/>
    </cofactor>
    <text evidence="13">Contains 1 topaquinone per subunit.</text>
</comment>
<feature type="active site" description="Schiff-base intermediate with substrate; via topaquinone" evidence="11">
    <location>
        <position position="412"/>
    </location>
</feature>
<gene>
    <name evidence="17" type="ORF">HYH02_011005</name>
</gene>
<dbReference type="EC" id="1.4.3.-" evidence="13"/>
<evidence type="ECO:0000259" key="14">
    <source>
        <dbReference type="Pfam" id="PF01179"/>
    </source>
</evidence>
<keyword evidence="7 11" id="KW-0801">TPQ</keyword>
<evidence type="ECO:0000256" key="4">
    <source>
        <dbReference type="ARBA" id="ARBA00007983"/>
    </source>
</evidence>
<evidence type="ECO:0000259" key="16">
    <source>
        <dbReference type="Pfam" id="PF02728"/>
    </source>
</evidence>
<organism evidence="17 18">
    <name type="scientific">Chlamydomonas schloesseri</name>
    <dbReference type="NCBI Taxonomy" id="2026947"/>
    <lineage>
        <taxon>Eukaryota</taxon>
        <taxon>Viridiplantae</taxon>
        <taxon>Chlorophyta</taxon>
        <taxon>core chlorophytes</taxon>
        <taxon>Chlorophyceae</taxon>
        <taxon>CS clade</taxon>
        <taxon>Chlamydomonadales</taxon>
        <taxon>Chlamydomonadaceae</taxon>
        <taxon>Chlamydomonas</taxon>
    </lineage>
</organism>